<name>A0ACA9Y9T5_9ASCO</name>
<dbReference type="EMBL" id="CALSDN010000007">
    <property type="protein sequence ID" value="CAH6721814.1"/>
    <property type="molecule type" value="Genomic_DNA"/>
</dbReference>
<comment type="caution">
    <text evidence="1">The sequence shown here is derived from an EMBL/GenBank/DDBJ whole genome shotgun (WGS) entry which is preliminary data.</text>
</comment>
<proteinExistence type="predicted"/>
<evidence type="ECO:0000313" key="1">
    <source>
        <dbReference type="EMBL" id="CAH6721814.1"/>
    </source>
</evidence>
<accession>A0ACA9Y9T5</accession>
<gene>
    <name evidence="1" type="ORF">CLIB1444_07S03026</name>
</gene>
<sequence>MNYESLIKDLNNSLPKSNGGDIPLNAEISYQYPVPEGVPGQALDLSESTPKIFTPLKIGSLTIPNRIGVSPMAQYSADHGSATDYHKVHYGAFAQRAPGLIVVESTSVQEFGRASAYDLGLWNDKLAESFKPLTEFVHAQAGRIGIQLNHSGRKSLAVPYYISFEKFDDNFDKSKLIGPSPIEYRKNGRIPVPKELTVPEIKDLVKSFGSAAKRAATISNFDFVEIHGAHGYIISEFLSKISNQRTDQYGGSFENRTRFLVEVVDEIKSQVPPNFPIFIRIHGSDLHEGAPNAWTDDDAAKLADLIADKVDLIDVSAGGNDANADRSSATFGPYVPIAEKVKKAVGNRTLVSTVCKLHEPEKVNRLIEDGIIDMAFVGSPFIANPGLVYEWADKLGVKTHSIRSHFVRNPPFQEMMEYVKSTFK</sequence>
<reference evidence="1" key="1">
    <citation type="submission" date="2022-06" db="EMBL/GenBank/DDBJ databases">
        <authorList>
            <person name="Legras J.-L."/>
            <person name="Devillers H."/>
            <person name="Grondin C."/>
        </authorList>
    </citation>
    <scope>NUCLEOTIDE SEQUENCE</scope>
    <source>
        <strain evidence="1">CLIB 1444</strain>
    </source>
</reference>
<keyword evidence="2" id="KW-1185">Reference proteome</keyword>
<organism evidence="1 2">
    <name type="scientific">[Candida] jaroonii</name>
    <dbReference type="NCBI Taxonomy" id="467808"/>
    <lineage>
        <taxon>Eukaryota</taxon>
        <taxon>Fungi</taxon>
        <taxon>Dikarya</taxon>
        <taxon>Ascomycota</taxon>
        <taxon>Saccharomycotina</taxon>
        <taxon>Pichiomycetes</taxon>
        <taxon>Debaryomycetaceae</taxon>
        <taxon>Yamadazyma</taxon>
    </lineage>
</organism>
<evidence type="ECO:0000313" key="2">
    <source>
        <dbReference type="Proteomes" id="UP001152531"/>
    </source>
</evidence>
<dbReference type="Proteomes" id="UP001152531">
    <property type="component" value="Unassembled WGS sequence"/>
</dbReference>
<protein>
    <submittedName>
        <fullName evidence="1">Probable NADPH dehydrogenase</fullName>
    </submittedName>
</protein>